<keyword evidence="2" id="KW-0812">Transmembrane</keyword>
<evidence type="ECO:0000313" key="4">
    <source>
        <dbReference type="Proteomes" id="UP001597295"/>
    </source>
</evidence>
<evidence type="ECO:0000313" key="3">
    <source>
        <dbReference type="EMBL" id="MFD2264295.1"/>
    </source>
</evidence>
<dbReference type="RefSeq" id="WP_379877368.1">
    <property type="nucleotide sequence ID" value="NZ_JBHUIP010000013.1"/>
</dbReference>
<organism evidence="3 4">
    <name type="scientific">Lacibacterium aquatile</name>
    <dbReference type="NCBI Taxonomy" id="1168082"/>
    <lineage>
        <taxon>Bacteria</taxon>
        <taxon>Pseudomonadati</taxon>
        <taxon>Pseudomonadota</taxon>
        <taxon>Alphaproteobacteria</taxon>
        <taxon>Rhodospirillales</taxon>
        <taxon>Rhodospirillaceae</taxon>
    </lineage>
</organism>
<protein>
    <submittedName>
        <fullName evidence="3">Uncharacterized protein</fullName>
    </submittedName>
</protein>
<sequence length="74" mass="7850">MANRDKSRLSNGQARTSSAPVVARVVTLRRLNQPAPANSNRQSAGKWLRSNGGRLAYVVMAGCIAALMVVALLS</sequence>
<keyword evidence="4" id="KW-1185">Reference proteome</keyword>
<dbReference type="EMBL" id="JBHUIP010000013">
    <property type="protein sequence ID" value="MFD2264295.1"/>
    <property type="molecule type" value="Genomic_DNA"/>
</dbReference>
<name>A0ABW5DYJ3_9PROT</name>
<accession>A0ABW5DYJ3</accession>
<feature type="region of interest" description="Disordered" evidence="1">
    <location>
        <begin position="1"/>
        <end position="20"/>
    </location>
</feature>
<reference evidence="4" key="1">
    <citation type="journal article" date="2019" name="Int. J. Syst. Evol. Microbiol.">
        <title>The Global Catalogue of Microorganisms (GCM) 10K type strain sequencing project: providing services to taxonomists for standard genome sequencing and annotation.</title>
        <authorList>
            <consortium name="The Broad Institute Genomics Platform"/>
            <consortium name="The Broad Institute Genome Sequencing Center for Infectious Disease"/>
            <person name="Wu L."/>
            <person name="Ma J."/>
        </authorList>
    </citation>
    <scope>NUCLEOTIDE SEQUENCE [LARGE SCALE GENOMIC DNA]</scope>
    <source>
        <strain evidence="4">CGMCC 1.19062</strain>
    </source>
</reference>
<gene>
    <name evidence="3" type="ORF">ACFSM5_15435</name>
</gene>
<evidence type="ECO:0000256" key="2">
    <source>
        <dbReference type="SAM" id="Phobius"/>
    </source>
</evidence>
<evidence type="ECO:0000256" key="1">
    <source>
        <dbReference type="SAM" id="MobiDB-lite"/>
    </source>
</evidence>
<feature type="compositionally biased region" description="Polar residues" evidence="1">
    <location>
        <begin position="9"/>
        <end position="19"/>
    </location>
</feature>
<dbReference type="Proteomes" id="UP001597295">
    <property type="component" value="Unassembled WGS sequence"/>
</dbReference>
<keyword evidence="2" id="KW-0472">Membrane</keyword>
<proteinExistence type="predicted"/>
<comment type="caution">
    <text evidence="3">The sequence shown here is derived from an EMBL/GenBank/DDBJ whole genome shotgun (WGS) entry which is preliminary data.</text>
</comment>
<keyword evidence="2" id="KW-1133">Transmembrane helix</keyword>
<feature type="transmembrane region" description="Helical" evidence="2">
    <location>
        <begin position="55"/>
        <end position="73"/>
    </location>
</feature>